<feature type="region of interest" description="Disordered" evidence="2">
    <location>
        <begin position="559"/>
        <end position="582"/>
    </location>
</feature>
<dbReference type="SUPFAM" id="SSF54928">
    <property type="entry name" value="RNA-binding domain, RBD"/>
    <property type="match status" value="1"/>
</dbReference>
<dbReference type="PANTHER" id="PTHR48029:SF1">
    <property type="entry name" value="NUCLEOLAR PROTEIN 8"/>
    <property type="match status" value="1"/>
</dbReference>
<reference evidence="4" key="1">
    <citation type="journal article" date="2017" name="Nat. Ecol. Evol.">
        <title>Genome expansion and lineage-specific genetic innovations in the forest pathogenic fungi Armillaria.</title>
        <authorList>
            <person name="Sipos G."/>
            <person name="Prasanna A.N."/>
            <person name="Walter M.C."/>
            <person name="O'Connor E."/>
            <person name="Balint B."/>
            <person name="Krizsan K."/>
            <person name="Kiss B."/>
            <person name="Hess J."/>
            <person name="Varga T."/>
            <person name="Slot J."/>
            <person name="Riley R."/>
            <person name="Boka B."/>
            <person name="Rigling D."/>
            <person name="Barry K."/>
            <person name="Lee J."/>
            <person name="Mihaltcheva S."/>
            <person name="LaButti K."/>
            <person name="Lipzen A."/>
            <person name="Waldron R."/>
            <person name="Moloney N.M."/>
            <person name="Sperisen C."/>
            <person name="Kredics L."/>
            <person name="Vagvoelgyi C."/>
            <person name="Patrignani A."/>
            <person name="Fitzpatrick D."/>
            <person name="Nagy I."/>
            <person name="Doyle S."/>
            <person name="Anderson J.B."/>
            <person name="Grigoriev I.V."/>
            <person name="Gueldener U."/>
            <person name="Muensterkoetter M."/>
            <person name="Nagy L.G."/>
        </authorList>
    </citation>
    <scope>NUCLEOTIDE SEQUENCE [LARGE SCALE GENOMIC DNA]</scope>
    <source>
        <strain evidence="4">C18/9</strain>
    </source>
</reference>
<sequence length="582" mass="63862">METITKRLHISGLTPSLSPADLSKRLSTFGTVKALDGFELLDGVGQPRKFGYATLEGTPAQLAKCANVLSGSTWKGAKLRIGDAKPDFAQRIEKERAEAQDAPPPKKKQRRSKYTAVEAEDMSLVTPQNAHSRAGWTVTTLGRIMRPMRMRPERPLMPLSKPPAEGKASKKRKIPLVRARRRTIDMRRWEGAHLTGVFLGGGVPLEERDDAEHEDEDEDEDMEEQQDATSDTSGEEDSGNDSAEQKMAPTAPSAPSQSQSLRDSPFDLTAEKHETLGLLQSLFGGSDHTKEWGGVESIASDIDVDEPRLLEGDGEADYEVVPLDTSLEKPREPSPLDEPTTEVEATTTTTKSKLKDLFAPRADEGGFSLMGHLDLDFEIDEDVTFPTAVVVQEPLPTVEVVPTPTPASTHLVLDPKKPLFFPLPSSFPTAEPSASRPRVKDLFDVAREKHWTTSLSSTGGFHRTATEEDIRKRWEESKGELTRGWKKRVKDAGKMKRRRGAAADDVLYLGSAAQGGFGVAHRLPLSGHHGLAKQKVEPYLVNNPNPSILCPIPKVLLRPEQRDDGPISRHGQPAGMEEGNQA</sequence>
<keyword evidence="4" id="KW-1185">Reference proteome</keyword>
<evidence type="ECO:0000313" key="3">
    <source>
        <dbReference type="EMBL" id="SJL12819.1"/>
    </source>
</evidence>
<organism evidence="3 4">
    <name type="scientific">Armillaria ostoyae</name>
    <name type="common">Armillaria root rot fungus</name>
    <dbReference type="NCBI Taxonomy" id="47428"/>
    <lineage>
        <taxon>Eukaryota</taxon>
        <taxon>Fungi</taxon>
        <taxon>Dikarya</taxon>
        <taxon>Basidiomycota</taxon>
        <taxon>Agaricomycotina</taxon>
        <taxon>Agaricomycetes</taxon>
        <taxon>Agaricomycetidae</taxon>
        <taxon>Agaricales</taxon>
        <taxon>Marasmiineae</taxon>
        <taxon>Physalacriaceae</taxon>
        <taxon>Armillaria</taxon>
    </lineage>
</organism>
<feature type="compositionally biased region" description="Low complexity" evidence="2">
    <location>
        <begin position="251"/>
        <end position="260"/>
    </location>
</feature>
<dbReference type="PANTHER" id="PTHR48029">
    <property type="entry name" value="NUCLEOLAR PROTEIN 8"/>
    <property type="match status" value="1"/>
</dbReference>
<dbReference type="OMA" id="VTWKGTK"/>
<evidence type="ECO:0000256" key="1">
    <source>
        <dbReference type="ARBA" id="ARBA00022884"/>
    </source>
</evidence>
<protein>
    <recommendedName>
        <fullName evidence="5">RRM domain-containing protein</fullName>
    </recommendedName>
</protein>
<evidence type="ECO:0000313" key="4">
    <source>
        <dbReference type="Proteomes" id="UP000219338"/>
    </source>
</evidence>
<dbReference type="OrthoDB" id="21643at2759"/>
<name>A0A284RVP7_ARMOS</name>
<feature type="region of interest" description="Disordered" evidence="2">
    <location>
        <begin position="150"/>
        <end position="174"/>
    </location>
</feature>
<dbReference type="AlphaFoldDB" id="A0A284RVP7"/>
<dbReference type="Gene3D" id="3.30.70.330">
    <property type="match status" value="1"/>
</dbReference>
<evidence type="ECO:0000256" key="2">
    <source>
        <dbReference type="SAM" id="MobiDB-lite"/>
    </source>
</evidence>
<gene>
    <name evidence="3" type="ORF">ARMOST_16250</name>
</gene>
<accession>A0A284RVP7</accession>
<dbReference type="InterPro" id="IPR012677">
    <property type="entry name" value="Nucleotide-bd_a/b_plait_sf"/>
</dbReference>
<proteinExistence type="predicted"/>
<dbReference type="GO" id="GO:0003723">
    <property type="term" value="F:RNA binding"/>
    <property type="evidence" value="ECO:0007669"/>
    <property type="project" value="UniProtKB-KW"/>
</dbReference>
<dbReference type="InterPro" id="IPR035979">
    <property type="entry name" value="RBD_domain_sf"/>
</dbReference>
<evidence type="ECO:0008006" key="5">
    <source>
        <dbReference type="Google" id="ProtNLM"/>
    </source>
</evidence>
<dbReference type="Proteomes" id="UP000219338">
    <property type="component" value="Unassembled WGS sequence"/>
</dbReference>
<dbReference type="EMBL" id="FUEG01000018">
    <property type="protein sequence ID" value="SJL12819.1"/>
    <property type="molecule type" value="Genomic_DNA"/>
</dbReference>
<dbReference type="STRING" id="47428.A0A284RVP7"/>
<feature type="compositionally biased region" description="Acidic residues" evidence="2">
    <location>
        <begin position="207"/>
        <end position="226"/>
    </location>
</feature>
<feature type="region of interest" description="Disordered" evidence="2">
    <location>
        <begin position="198"/>
        <end position="269"/>
    </location>
</feature>
<keyword evidence="1" id="KW-0694">RNA-binding</keyword>
<feature type="region of interest" description="Disordered" evidence="2">
    <location>
        <begin position="298"/>
        <end position="349"/>
    </location>
</feature>